<sequence>MPAVLTAGILFTAKMGLVKHCSSAGLNHPKIVCYRHLISAVAYLDLCSKFYTKTDGNIQQIRI</sequence>
<reference evidence="1 2" key="1">
    <citation type="submission" date="2020-08" db="EMBL/GenBank/DDBJ databases">
        <title>Genomic Encyclopedia of Type Strains, Phase IV (KMG-IV): sequencing the most valuable type-strain genomes for metagenomic binning, comparative biology and taxonomic classification.</title>
        <authorList>
            <person name="Goeker M."/>
        </authorList>
    </citation>
    <scope>NUCLEOTIDE SEQUENCE [LARGE SCALE GENOMIC DNA]</scope>
    <source>
        <strain evidence="1 2">DSM 100774</strain>
    </source>
</reference>
<dbReference type="AlphaFoldDB" id="A0A7W6KC68"/>
<accession>A0A7W6KC68</accession>
<comment type="caution">
    <text evidence="1">The sequence shown here is derived from an EMBL/GenBank/DDBJ whole genome shotgun (WGS) entry which is preliminary data.</text>
</comment>
<organism evidence="1 2">
    <name type="scientific">Pedobacter zeae</name>
    <dbReference type="NCBI Taxonomy" id="1737356"/>
    <lineage>
        <taxon>Bacteria</taxon>
        <taxon>Pseudomonadati</taxon>
        <taxon>Bacteroidota</taxon>
        <taxon>Sphingobacteriia</taxon>
        <taxon>Sphingobacteriales</taxon>
        <taxon>Sphingobacteriaceae</taxon>
        <taxon>Pedobacter</taxon>
    </lineage>
</organism>
<evidence type="ECO:0000313" key="2">
    <source>
        <dbReference type="Proteomes" id="UP000532273"/>
    </source>
</evidence>
<evidence type="ECO:0000313" key="1">
    <source>
        <dbReference type="EMBL" id="MBB4109106.1"/>
    </source>
</evidence>
<protein>
    <submittedName>
        <fullName evidence="1">Uncharacterized protein</fullName>
    </submittedName>
</protein>
<dbReference type="EMBL" id="JACIEF010000003">
    <property type="protein sequence ID" value="MBB4109106.1"/>
    <property type="molecule type" value="Genomic_DNA"/>
</dbReference>
<name>A0A7W6KC68_9SPHI</name>
<gene>
    <name evidence="1" type="ORF">GGQ60_003115</name>
</gene>
<proteinExistence type="predicted"/>
<dbReference type="Proteomes" id="UP000532273">
    <property type="component" value="Unassembled WGS sequence"/>
</dbReference>